<feature type="transmembrane region" description="Helical" evidence="7">
    <location>
        <begin position="273"/>
        <end position="292"/>
    </location>
</feature>
<feature type="transmembrane region" description="Helical" evidence="7">
    <location>
        <begin position="475"/>
        <end position="495"/>
    </location>
</feature>
<keyword evidence="10" id="KW-1185">Reference proteome</keyword>
<evidence type="ECO:0000256" key="6">
    <source>
        <dbReference type="ARBA" id="ARBA00023136"/>
    </source>
</evidence>
<dbReference type="PANTHER" id="PTHR43341">
    <property type="entry name" value="AMINO ACID PERMEASE"/>
    <property type="match status" value="1"/>
</dbReference>
<evidence type="ECO:0000256" key="3">
    <source>
        <dbReference type="ARBA" id="ARBA00022692"/>
    </source>
</evidence>
<keyword evidence="5 7" id="KW-1133">Transmembrane helix</keyword>
<evidence type="ECO:0000256" key="2">
    <source>
        <dbReference type="ARBA" id="ARBA00022448"/>
    </source>
</evidence>
<dbReference type="OMA" id="QMVIFAY"/>
<feature type="transmembrane region" description="Helical" evidence="7">
    <location>
        <begin position="444"/>
        <end position="469"/>
    </location>
</feature>
<feature type="transmembrane region" description="Helical" evidence="7">
    <location>
        <begin position="233"/>
        <end position="253"/>
    </location>
</feature>
<accession>A0A0P9GJ09</accession>
<dbReference type="InterPro" id="IPR004841">
    <property type="entry name" value="AA-permease/SLC12A_dom"/>
</dbReference>
<keyword evidence="4" id="KW-0029">Amino-acid transport</keyword>
<feature type="transmembrane region" description="Helical" evidence="7">
    <location>
        <begin position="401"/>
        <end position="424"/>
    </location>
</feature>
<dbReference type="Gene3D" id="1.20.1740.10">
    <property type="entry name" value="Amino acid/polyamine transporter I"/>
    <property type="match status" value="1"/>
</dbReference>
<evidence type="ECO:0000256" key="4">
    <source>
        <dbReference type="ARBA" id="ARBA00022970"/>
    </source>
</evidence>
<dbReference type="FunFam" id="1.20.1740.10:FF:000006">
    <property type="entry name" value="General amino acid permease"/>
    <property type="match status" value="1"/>
</dbReference>
<dbReference type="Proteomes" id="UP000053890">
    <property type="component" value="Unassembled WGS sequence"/>
</dbReference>
<keyword evidence="6 7" id="KW-0472">Membrane</keyword>
<dbReference type="STRING" id="578459.A0A0P9GJ09"/>
<feature type="transmembrane region" description="Helical" evidence="7">
    <location>
        <begin position="370"/>
        <end position="389"/>
    </location>
</feature>
<reference evidence="9 10" key="1">
    <citation type="journal article" date="2015" name="Front. Microbiol.">
        <title>Genome sequence of the plant growth promoting endophytic yeast Rhodotorula graminis WP1.</title>
        <authorList>
            <person name="Firrincieli A."/>
            <person name="Otillar R."/>
            <person name="Salamov A."/>
            <person name="Schmutz J."/>
            <person name="Khan Z."/>
            <person name="Redman R.S."/>
            <person name="Fleck N.D."/>
            <person name="Lindquist E."/>
            <person name="Grigoriev I.V."/>
            <person name="Doty S.L."/>
        </authorList>
    </citation>
    <scope>NUCLEOTIDE SEQUENCE [LARGE SCALE GENOMIC DNA]</scope>
    <source>
        <strain evidence="9 10">WP1</strain>
    </source>
</reference>
<dbReference type="Pfam" id="PF00324">
    <property type="entry name" value="AA_permease"/>
    <property type="match status" value="1"/>
</dbReference>
<keyword evidence="2" id="KW-0813">Transport</keyword>
<evidence type="ECO:0000313" key="9">
    <source>
        <dbReference type="EMBL" id="KPV72974.1"/>
    </source>
</evidence>
<dbReference type="InterPro" id="IPR004840">
    <property type="entry name" value="Amino_acid_permease_CS"/>
</dbReference>
<comment type="subcellular location">
    <subcellularLocation>
        <location evidence="1">Membrane</location>
        <topology evidence="1">Multi-pass membrane protein</topology>
    </subcellularLocation>
</comment>
<dbReference type="GO" id="GO:0015171">
    <property type="term" value="F:amino acid transmembrane transporter activity"/>
    <property type="evidence" value="ECO:0007669"/>
    <property type="project" value="TreeGrafter"/>
</dbReference>
<feature type="transmembrane region" description="Helical" evidence="7">
    <location>
        <begin position="42"/>
        <end position="63"/>
    </location>
</feature>
<dbReference type="InterPro" id="IPR050524">
    <property type="entry name" value="APC_YAT"/>
</dbReference>
<dbReference type="PROSITE" id="PS00218">
    <property type="entry name" value="AMINO_ACID_PERMEASE_1"/>
    <property type="match status" value="1"/>
</dbReference>
<feature type="transmembrane region" description="Helical" evidence="7">
    <location>
        <begin position="177"/>
        <end position="197"/>
    </location>
</feature>
<evidence type="ECO:0000259" key="8">
    <source>
        <dbReference type="Pfam" id="PF00324"/>
    </source>
</evidence>
<feature type="transmembrane region" description="Helical" evidence="7">
    <location>
        <begin position="150"/>
        <end position="168"/>
    </location>
</feature>
<protein>
    <recommendedName>
        <fullName evidence="8">Amino acid permease/ SLC12A domain-containing protein</fullName>
    </recommendedName>
</protein>
<keyword evidence="3 7" id="KW-0812">Transmembrane</keyword>
<organism evidence="9 10">
    <name type="scientific">Rhodotorula graminis (strain WP1)</name>
    <dbReference type="NCBI Taxonomy" id="578459"/>
    <lineage>
        <taxon>Eukaryota</taxon>
        <taxon>Fungi</taxon>
        <taxon>Dikarya</taxon>
        <taxon>Basidiomycota</taxon>
        <taxon>Pucciniomycotina</taxon>
        <taxon>Microbotryomycetes</taxon>
        <taxon>Sporidiobolales</taxon>
        <taxon>Sporidiobolaceae</taxon>
        <taxon>Rhodotorula</taxon>
    </lineage>
</organism>
<dbReference type="OrthoDB" id="10062876at2759"/>
<feature type="domain" description="Amino acid permease/ SLC12A" evidence="8">
    <location>
        <begin position="41"/>
        <end position="501"/>
    </location>
</feature>
<evidence type="ECO:0000256" key="1">
    <source>
        <dbReference type="ARBA" id="ARBA00004141"/>
    </source>
</evidence>
<dbReference type="GeneID" id="28975636"/>
<dbReference type="GO" id="GO:0016020">
    <property type="term" value="C:membrane"/>
    <property type="evidence" value="ECO:0007669"/>
    <property type="project" value="UniProtKB-SubCell"/>
</dbReference>
<evidence type="ECO:0000256" key="7">
    <source>
        <dbReference type="SAM" id="Phobius"/>
    </source>
</evidence>
<dbReference type="EMBL" id="KQ474084">
    <property type="protein sequence ID" value="KPV72974.1"/>
    <property type="molecule type" value="Genomic_DNA"/>
</dbReference>
<dbReference type="RefSeq" id="XP_018269023.1">
    <property type="nucleotide sequence ID" value="XM_018415188.1"/>
</dbReference>
<dbReference type="PIRSF" id="PIRSF006060">
    <property type="entry name" value="AA_transporter"/>
    <property type="match status" value="1"/>
</dbReference>
<sequence>MSQLEETYSKTDVEKQGQQTVLFTNETNGAQELHRGLKGRHVQMISIGGVIGTGLFLGTAGALRHGGPGGLLIGYAAIGALCYAVMVSLGEMIAHLPVAGGHITLARRFVSPGLGFAMGWNYWYNWTIVLPAELNAAAVLISYWDKSTNAGVWIAVCLVVACAINFGGSRAYGEAEFWFAIIKVLTIIGLIILGIVLDVGGGPNGEYIGTKYWRSPGAFVQYLGIEGATGRFLGVWAVLIQASFSYIGTEIVAIAAGETKDPRKTLPRAIKNVYIRILLFYILGVFITGLLVPSDDPRLNLGTGTAVSAPFVIAIQNAGIKALPSIINACLLTSAWSAASSDLYTSSRALYGLALNGQAPAILKKTNRWGLPWVAVLVGVAFSLLSFMSVGSTSAGTVFGYFANMTSVCGLLTWSGIAFTYIHFHRGLKAQGIDRKLLPYRAPLQPFLAYFAFIFSCIILLFQGFAVFIKGQWDTSVFITSYFPIAFFPILYGFYRFIWRRQERGPAPHEMDFVSGSRDEQAFSEGEPEPTAEPKSMGRKVLAYVL</sequence>
<evidence type="ECO:0000256" key="5">
    <source>
        <dbReference type="ARBA" id="ARBA00022989"/>
    </source>
</evidence>
<evidence type="ECO:0000313" key="10">
    <source>
        <dbReference type="Proteomes" id="UP000053890"/>
    </source>
</evidence>
<proteinExistence type="predicted"/>
<name>A0A0P9GJ09_RHOGW</name>
<dbReference type="AlphaFoldDB" id="A0A0P9GJ09"/>
<dbReference type="PANTHER" id="PTHR43341:SF20">
    <property type="entry name" value="AAT FAMILY AMINO ACID TRANSPORTER"/>
    <property type="match status" value="1"/>
</dbReference>
<feature type="transmembrane region" description="Helical" evidence="7">
    <location>
        <begin position="70"/>
        <end position="86"/>
    </location>
</feature>
<gene>
    <name evidence="9" type="ORF">RHOBADRAFT_48801</name>
</gene>